<gene>
    <name evidence="1" type="ORF">ERS852514_01918</name>
</gene>
<reference evidence="1 2" key="1">
    <citation type="submission" date="2015-09" db="EMBL/GenBank/DDBJ databases">
        <authorList>
            <consortium name="Pathogen Informatics"/>
        </authorList>
    </citation>
    <scope>NUCLEOTIDE SEQUENCE [LARGE SCALE GENOMIC DNA]</scope>
    <source>
        <strain evidence="1 2">2789STDY5834902</strain>
    </source>
</reference>
<evidence type="ECO:0000313" key="1">
    <source>
        <dbReference type="EMBL" id="CUP42074.1"/>
    </source>
</evidence>
<accession>A0A174N080</accession>
<evidence type="ECO:0000313" key="2">
    <source>
        <dbReference type="Proteomes" id="UP000095454"/>
    </source>
</evidence>
<dbReference type="Proteomes" id="UP000095454">
    <property type="component" value="Unassembled WGS sequence"/>
</dbReference>
<name>A0A174N080_9ACTN</name>
<dbReference type="RefSeq" id="WP_368162213.1">
    <property type="nucleotide sequence ID" value="NZ_JBCOIX010000002.1"/>
</dbReference>
<sequence>MRIFACAYGGYRTIFTPYAELHHYEFTSRSREEASEEKLRRWKREQALFMQHWLEFFLTGDPWLGPNLSSECVYGALKITVLVLACC</sequence>
<dbReference type="EMBL" id="CZAQ01000071">
    <property type="protein sequence ID" value="CUP42074.1"/>
    <property type="molecule type" value="Genomic_DNA"/>
</dbReference>
<organism evidence="1 2">
    <name type="scientific">Collinsella aerofaciens</name>
    <dbReference type="NCBI Taxonomy" id="74426"/>
    <lineage>
        <taxon>Bacteria</taxon>
        <taxon>Bacillati</taxon>
        <taxon>Actinomycetota</taxon>
        <taxon>Coriobacteriia</taxon>
        <taxon>Coriobacteriales</taxon>
        <taxon>Coriobacteriaceae</taxon>
        <taxon>Collinsella</taxon>
    </lineage>
</organism>
<proteinExistence type="predicted"/>
<dbReference type="AlphaFoldDB" id="A0A174N080"/>
<protein>
    <submittedName>
        <fullName evidence="1">Uncharacterized protein</fullName>
    </submittedName>
</protein>